<dbReference type="EMBL" id="CP043661">
    <property type="protein sequence ID" value="QNE17705.1"/>
    <property type="molecule type" value="Genomic_DNA"/>
</dbReference>
<dbReference type="CDD" id="cd13585">
    <property type="entry name" value="PBP2_TMBP_like"/>
    <property type="match status" value="1"/>
</dbReference>
<dbReference type="RefSeq" id="WP_185446532.1">
    <property type="nucleotide sequence ID" value="NZ_CP043661.1"/>
</dbReference>
<dbReference type="GO" id="GO:0030313">
    <property type="term" value="C:cell envelope"/>
    <property type="evidence" value="ECO:0007669"/>
    <property type="project" value="UniProtKB-SubCell"/>
</dbReference>
<evidence type="ECO:0000256" key="2">
    <source>
        <dbReference type="ARBA" id="ARBA00008520"/>
    </source>
</evidence>
<dbReference type="Gene3D" id="3.40.190.10">
    <property type="entry name" value="Periplasmic binding protein-like II"/>
    <property type="match status" value="1"/>
</dbReference>
<keyword evidence="3" id="KW-0813">Transport</keyword>
<dbReference type="AlphaFoldDB" id="A0A7G6WUP0"/>
<evidence type="ECO:0000256" key="4">
    <source>
        <dbReference type="ARBA" id="ARBA00022729"/>
    </source>
</evidence>
<dbReference type="Pfam" id="PF01547">
    <property type="entry name" value="SBP_bac_1"/>
    <property type="match status" value="1"/>
</dbReference>
<comment type="subcellular location">
    <subcellularLocation>
        <location evidence="1">Cell envelope</location>
    </subcellularLocation>
</comment>
<evidence type="ECO:0000256" key="1">
    <source>
        <dbReference type="ARBA" id="ARBA00004196"/>
    </source>
</evidence>
<protein>
    <submittedName>
        <fullName evidence="6">Sugar ABC transporter substrate-binding protein</fullName>
    </submittedName>
</protein>
<organism evidence="6 7">
    <name type="scientific">Kribbella qitaiheensis</name>
    <dbReference type="NCBI Taxonomy" id="1544730"/>
    <lineage>
        <taxon>Bacteria</taxon>
        <taxon>Bacillati</taxon>
        <taxon>Actinomycetota</taxon>
        <taxon>Actinomycetes</taxon>
        <taxon>Propionibacteriales</taxon>
        <taxon>Kribbellaceae</taxon>
        <taxon>Kribbella</taxon>
    </lineage>
</organism>
<keyword evidence="7" id="KW-1185">Reference proteome</keyword>
<evidence type="ECO:0000313" key="7">
    <source>
        <dbReference type="Proteomes" id="UP000515563"/>
    </source>
</evidence>
<dbReference type="PROSITE" id="PS51257">
    <property type="entry name" value="PROKAR_LIPOPROTEIN"/>
    <property type="match status" value="1"/>
</dbReference>
<dbReference type="KEGG" id="kqi:F1D05_07040"/>
<accession>A0A7G6WUP0</accession>
<reference evidence="6 7" key="2">
    <citation type="journal article" date="2020" name="Microbiol. Resour. Announc.">
        <title>Antarctic desert soil bacteria exhibit high novel natural product potential, evaluated through long-read genome sequencing and comparative genomics.</title>
        <authorList>
            <person name="Benaud N."/>
            <person name="Edwards R.J."/>
            <person name="Amos T.G."/>
            <person name="D'Agostino P.M."/>
            <person name="Gutierrez-Chavez C."/>
            <person name="Montgomery K."/>
            <person name="Nicetic I."/>
            <person name="Ferrari B.C."/>
        </authorList>
    </citation>
    <scope>NUCLEOTIDE SEQUENCE [LARGE SCALE GENOMIC DNA]</scope>
    <source>
        <strain evidence="6 7">SPB151</strain>
    </source>
</reference>
<dbReference type="InterPro" id="IPR006059">
    <property type="entry name" value="SBP"/>
</dbReference>
<evidence type="ECO:0000256" key="3">
    <source>
        <dbReference type="ARBA" id="ARBA00022448"/>
    </source>
</evidence>
<sequence length="434" mass="46427">MRIPPLKYGLSLVATALAVTALAACGGNSGSGGDAKVPDDPAQVKGDLTYAIWDVNQQPAMQQIVKAFNDKYPNVKVSISLAAFDQYFTKLKTQGSSDNLPDVFWMNGPNFQLFASNKQLATLDGLTGAKQIDPANYPKALDDLYSLDGKQYGVPKDFDTIALWYNKRLLADAKVAPPTADWTWNDYQAAAVKLKAALGPKGIFATGDTLGNQANYYPAMLSNGGFVVKDGKSGYGDPKSVEALQFWSDMVKGGYTPSAAQNAETKSQDRFFDGKAAMMWNGNWVVSVALKSRYKDDFAVVALPKAPNGERKTVIHGIANVMSAKSKNPTAAAAFLAFLGGKDAALIQAKAGAANPAFTGTQTDFVNSAPQYDLKTYIDAAEQYAEPYPVSKDTGVWNKLETDELGPAFGGDKPMSEVGADVATKMNEALGKER</sequence>
<proteinExistence type="inferred from homology"/>
<keyword evidence="4 5" id="KW-0732">Signal</keyword>
<evidence type="ECO:0000313" key="6">
    <source>
        <dbReference type="EMBL" id="QNE17705.1"/>
    </source>
</evidence>
<reference evidence="7" key="1">
    <citation type="submission" date="2019-09" db="EMBL/GenBank/DDBJ databases">
        <title>Antimicrobial potential of Antarctic Bacteria.</title>
        <authorList>
            <person name="Benaud N."/>
            <person name="Edwards R.J."/>
            <person name="Ferrari B.C."/>
        </authorList>
    </citation>
    <scope>NUCLEOTIDE SEQUENCE [LARGE SCALE GENOMIC DNA]</scope>
    <source>
        <strain evidence="7">SPB151</strain>
    </source>
</reference>
<comment type="similarity">
    <text evidence="2">Belongs to the bacterial solute-binding protein 1 family.</text>
</comment>
<dbReference type="Proteomes" id="UP000515563">
    <property type="component" value="Chromosome"/>
</dbReference>
<name>A0A7G6WUP0_9ACTN</name>
<feature type="signal peptide" evidence="5">
    <location>
        <begin position="1"/>
        <end position="23"/>
    </location>
</feature>
<dbReference type="PANTHER" id="PTHR43649:SF31">
    <property type="entry name" value="SN-GLYCEROL-3-PHOSPHATE-BINDING PERIPLASMIC PROTEIN UGPB"/>
    <property type="match status" value="1"/>
</dbReference>
<feature type="chain" id="PRO_5028848537" evidence="5">
    <location>
        <begin position="24"/>
        <end position="434"/>
    </location>
</feature>
<dbReference type="SUPFAM" id="SSF53850">
    <property type="entry name" value="Periplasmic binding protein-like II"/>
    <property type="match status" value="1"/>
</dbReference>
<gene>
    <name evidence="6" type="ORF">F1D05_07040</name>
</gene>
<dbReference type="InterPro" id="IPR050490">
    <property type="entry name" value="Bact_solute-bd_prot1"/>
</dbReference>
<dbReference type="PANTHER" id="PTHR43649">
    <property type="entry name" value="ARABINOSE-BINDING PROTEIN-RELATED"/>
    <property type="match status" value="1"/>
</dbReference>
<evidence type="ECO:0000256" key="5">
    <source>
        <dbReference type="SAM" id="SignalP"/>
    </source>
</evidence>